<keyword evidence="1" id="KW-0812">Transmembrane</keyword>
<evidence type="ECO:0000313" key="2">
    <source>
        <dbReference type="EMBL" id="EGQ77202.1"/>
    </source>
</evidence>
<feature type="transmembrane region" description="Helical" evidence="1">
    <location>
        <begin position="20"/>
        <end position="38"/>
    </location>
</feature>
<sequence length="50" mass="5803">MKIIPIETFFAFSVEKHRNLNYIIAFPTSCLIVSKIILTSLKLHFQTTFS</sequence>
<keyword evidence="1" id="KW-0472">Membrane</keyword>
<dbReference type="EMBL" id="AFQE01000059">
    <property type="protein sequence ID" value="EGQ77202.1"/>
    <property type="molecule type" value="Genomic_DNA"/>
</dbReference>
<evidence type="ECO:0000256" key="1">
    <source>
        <dbReference type="SAM" id="Phobius"/>
    </source>
</evidence>
<dbReference type="AlphaFoldDB" id="A0AA36UJN8"/>
<protein>
    <submittedName>
        <fullName evidence="2">Uncharacterized protein</fullName>
    </submittedName>
</protein>
<name>A0AA36UJN8_9NEIS</name>
<accession>A0AA36UJN8</accession>
<organism evidence="2 3">
    <name type="scientific">Neisseria macacae ATCC 33926</name>
    <dbReference type="NCBI Taxonomy" id="997348"/>
    <lineage>
        <taxon>Bacteria</taxon>
        <taxon>Pseudomonadati</taxon>
        <taxon>Pseudomonadota</taxon>
        <taxon>Betaproteobacteria</taxon>
        <taxon>Neisseriales</taxon>
        <taxon>Neisseriaceae</taxon>
        <taxon>Neisseria</taxon>
    </lineage>
</organism>
<keyword evidence="1" id="KW-1133">Transmembrane helix</keyword>
<dbReference type="Proteomes" id="UP000004982">
    <property type="component" value="Unassembled WGS sequence"/>
</dbReference>
<evidence type="ECO:0000313" key="3">
    <source>
        <dbReference type="Proteomes" id="UP000004982"/>
    </source>
</evidence>
<comment type="caution">
    <text evidence="2">The sequence shown here is derived from an EMBL/GenBank/DDBJ whole genome shotgun (WGS) entry which is preliminary data.</text>
</comment>
<reference evidence="2 3" key="1">
    <citation type="submission" date="2011-05" db="EMBL/GenBank/DDBJ databases">
        <authorList>
            <person name="Muzny D."/>
            <person name="Qin X."/>
            <person name="Deng J."/>
            <person name="Jiang H."/>
            <person name="Liu Y."/>
            <person name="Qu J."/>
            <person name="Song X.-Z."/>
            <person name="Zhang L."/>
            <person name="Thornton R."/>
            <person name="Coyle M."/>
            <person name="Francisco L."/>
            <person name="Jackson L."/>
            <person name="Javaid M."/>
            <person name="Korchina V."/>
            <person name="Kovar C."/>
            <person name="Mata R."/>
            <person name="Mathew T."/>
            <person name="Ngo R."/>
            <person name="Nguyen L."/>
            <person name="Nguyen N."/>
            <person name="Okwuonu G."/>
            <person name="Ongeri F."/>
            <person name="Pham C."/>
            <person name="Simmons D."/>
            <person name="Wilczek-Boney K."/>
            <person name="Hale W."/>
            <person name="Jakkamsetti A."/>
            <person name="Pham P."/>
            <person name="Ruth R."/>
            <person name="San Lucas F."/>
            <person name="Warren J."/>
            <person name="Zhang J."/>
            <person name="Zhao Z."/>
            <person name="Zhou C."/>
            <person name="Zhu D."/>
            <person name="Lee S."/>
            <person name="Bess C."/>
            <person name="Blankenburg K."/>
            <person name="Forbes L."/>
            <person name="Fu Q."/>
            <person name="Gubbala S."/>
            <person name="Hirani K."/>
            <person name="Jayaseelan J.C."/>
            <person name="Lara F."/>
            <person name="Munidasa M."/>
            <person name="Palculict T."/>
            <person name="Patil S."/>
            <person name="Pu L.-L."/>
            <person name="Saada N."/>
            <person name="Tang L."/>
            <person name="Weissenberger G."/>
            <person name="Zhu Y."/>
            <person name="Hemphill L."/>
            <person name="Shang Y."/>
            <person name="Youmans B."/>
            <person name="Ayvaz T."/>
            <person name="Ross M."/>
            <person name="Santibanez J."/>
            <person name="Aqrawi P."/>
            <person name="Gross S."/>
            <person name="Joshi V."/>
            <person name="Fowler G."/>
            <person name="Nazareth L."/>
            <person name="Reid J."/>
            <person name="Worley K."/>
            <person name="Petrosino J."/>
            <person name="Highlander S."/>
            <person name="Gibbs R."/>
        </authorList>
    </citation>
    <scope>NUCLEOTIDE SEQUENCE [LARGE SCALE GENOMIC DNA]</scope>
    <source>
        <strain evidence="2 3">ATCC 33926</strain>
    </source>
</reference>
<gene>
    <name evidence="2" type="ORF">HMPREF9418_1241</name>
</gene>
<proteinExistence type="predicted"/>